<evidence type="ECO:0000256" key="1">
    <source>
        <dbReference type="SAM" id="Coils"/>
    </source>
</evidence>
<proteinExistence type="predicted"/>
<dbReference type="OrthoDB" id="3883762at2759"/>
<keyword evidence="1" id="KW-0175">Coiled coil</keyword>
<name>A0A4U0UY25_9PEZI</name>
<evidence type="ECO:0000313" key="2">
    <source>
        <dbReference type="EMBL" id="TKA40632.1"/>
    </source>
</evidence>
<evidence type="ECO:0000313" key="3">
    <source>
        <dbReference type="Proteomes" id="UP000310066"/>
    </source>
</evidence>
<dbReference type="AlphaFoldDB" id="A0A4U0UY25"/>
<protein>
    <submittedName>
        <fullName evidence="2">Uncharacterized protein</fullName>
    </submittedName>
</protein>
<organism evidence="2 3">
    <name type="scientific">Friedmanniomyces endolithicus</name>
    <dbReference type="NCBI Taxonomy" id="329885"/>
    <lineage>
        <taxon>Eukaryota</taxon>
        <taxon>Fungi</taxon>
        <taxon>Dikarya</taxon>
        <taxon>Ascomycota</taxon>
        <taxon>Pezizomycotina</taxon>
        <taxon>Dothideomycetes</taxon>
        <taxon>Dothideomycetidae</taxon>
        <taxon>Mycosphaerellales</taxon>
        <taxon>Teratosphaeriaceae</taxon>
        <taxon>Friedmanniomyces</taxon>
    </lineage>
</organism>
<dbReference type="Proteomes" id="UP000310066">
    <property type="component" value="Unassembled WGS sequence"/>
</dbReference>
<comment type="caution">
    <text evidence="2">The sequence shown here is derived from an EMBL/GenBank/DDBJ whole genome shotgun (WGS) entry which is preliminary data.</text>
</comment>
<dbReference type="EMBL" id="NAJP01000032">
    <property type="protein sequence ID" value="TKA40632.1"/>
    <property type="molecule type" value="Genomic_DNA"/>
</dbReference>
<gene>
    <name evidence="2" type="ORF">B0A54_09092</name>
</gene>
<reference evidence="2 3" key="1">
    <citation type="submission" date="2017-03" db="EMBL/GenBank/DDBJ databases">
        <title>Genomes of endolithic fungi from Antarctica.</title>
        <authorList>
            <person name="Coleine C."/>
            <person name="Masonjones S."/>
            <person name="Stajich J.E."/>
        </authorList>
    </citation>
    <scope>NUCLEOTIDE SEQUENCE [LARGE SCALE GENOMIC DNA]</scope>
    <source>
        <strain evidence="2 3">CCFEE 5311</strain>
    </source>
</reference>
<sequence length="333" mass="37557">MPITRVDAAGDRLTLHYRTEVFIRGELAATIQRFAQQQPASFAAFQTHYTNAQIISQGEVRTIDILTWMSKDIPPAVNTAIIKLQTYLHEVAFLRHDLAVLEFRELTTNDWTADHKYAVARHGRAKFGFETKGAGIATLILRHQDQGKHLLQYLSAGLDARVVRVNDASISSRYGAQNWHDSVEGKTYKWITAVVRYLNEQLDAVKLLATQLSRNVVPAGENATQLSLDEAKQALKLTNFTEDGEQFDSLIFAMKERRDEMEHRQSLLKGLIKCRAILESIEDEIKKAEDASDEDRLAALAARKKLKDDKAGIYIAKIEIELGPRAGWDWVVG</sequence>
<accession>A0A4U0UY25</accession>
<feature type="coiled-coil region" evidence="1">
    <location>
        <begin position="271"/>
        <end position="298"/>
    </location>
</feature>